<dbReference type="Gene3D" id="3.60.120.10">
    <property type="entry name" value="Anthranilate synthase"/>
    <property type="match status" value="1"/>
</dbReference>
<comment type="catalytic activity">
    <reaction evidence="1">
        <text>chorismate = isochorismate</text>
        <dbReference type="Rhea" id="RHEA:18985"/>
        <dbReference type="ChEBI" id="CHEBI:29748"/>
        <dbReference type="ChEBI" id="CHEBI:29780"/>
        <dbReference type="EC" id="5.4.4.2"/>
    </reaction>
</comment>
<dbReference type="GO" id="GO:0008909">
    <property type="term" value="F:isochorismate synthase activity"/>
    <property type="evidence" value="ECO:0007669"/>
    <property type="project" value="UniProtKB-EC"/>
</dbReference>
<gene>
    <name evidence="7" type="ORF">G3570_09210</name>
</gene>
<evidence type="ECO:0000256" key="3">
    <source>
        <dbReference type="ARBA" id="ARBA00012824"/>
    </source>
</evidence>
<comment type="caution">
    <text evidence="7">The sequence shown here is derived from an EMBL/GenBank/DDBJ whole genome shotgun (WGS) entry which is preliminary data.</text>
</comment>
<organism evidence="7 8">
    <name type="scientific">Halalkalibaculum roseum</name>
    <dbReference type="NCBI Taxonomy" id="2709311"/>
    <lineage>
        <taxon>Bacteria</taxon>
        <taxon>Pseudomonadati</taxon>
        <taxon>Balneolota</taxon>
        <taxon>Balneolia</taxon>
        <taxon>Balneolales</taxon>
        <taxon>Balneolaceae</taxon>
        <taxon>Halalkalibaculum</taxon>
    </lineage>
</organism>
<feature type="domain" description="Chorismate-utilising enzyme C-terminal" evidence="6">
    <location>
        <begin position="223"/>
        <end position="475"/>
    </location>
</feature>
<dbReference type="Proteomes" id="UP000473278">
    <property type="component" value="Unassembled WGS sequence"/>
</dbReference>
<name>A0A6M1SP04_9BACT</name>
<dbReference type="AlphaFoldDB" id="A0A6M1SP04"/>
<reference evidence="7 8" key="1">
    <citation type="submission" date="2020-02" db="EMBL/GenBank/DDBJ databases">
        <title>Balneolaceae bacterium YR4-1, complete genome.</title>
        <authorList>
            <person name="Li Y."/>
            <person name="Wu S."/>
        </authorList>
    </citation>
    <scope>NUCLEOTIDE SEQUENCE [LARGE SCALE GENOMIC DNA]</scope>
    <source>
        <strain evidence="7 8">YR4-1</strain>
    </source>
</reference>
<dbReference type="InterPro" id="IPR004561">
    <property type="entry name" value="IsoChor_synthase"/>
</dbReference>
<comment type="similarity">
    <text evidence="2">Belongs to the isochorismate synthase family.</text>
</comment>
<keyword evidence="4 7" id="KW-0413">Isomerase</keyword>
<dbReference type="InterPro" id="IPR015890">
    <property type="entry name" value="Chorismate_C"/>
</dbReference>
<dbReference type="RefSeq" id="WP_165141581.1">
    <property type="nucleotide sequence ID" value="NZ_JAALLT010000003.1"/>
</dbReference>
<evidence type="ECO:0000313" key="7">
    <source>
        <dbReference type="EMBL" id="NGP76809.1"/>
    </source>
</evidence>
<dbReference type="EC" id="5.4.4.2" evidence="3"/>
<dbReference type="NCBIfam" id="TIGR00543">
    <property type="entry name" value="isochor_syn"/>
    <property type="match status" value="1"/>
</dbReference>
<evidence type="ECO:0000313" key="8">
    <source>
        <dbReference type="Proteomes" id="UP000473278"/>
    </source>
</evidence>
<protein>
    <recommendedName>
        <fullName evidence="3">isochorismate synthase</fullName>
        <ecNumber evidence="3">5.4.4.2</ecNumber>
    </recommendedName>
    <alternativeName>
        <fullName evidence="5">Isochorismate mutase</fullName>
    </alternativeName>
</protein>
<keyword evidence="8" id="KW-1185">Reference proteome</keyword>
<evidence type="ECO:0000259" key="6">
    <source>
        <dbReference type="Pfam" id="PF00425"/>
    </source>
</evidence>
<dbReference type="PANTHER" id="PTHR42839:SF2">
    <property type="entry name" value="ISOCHORISMATE SYNTHASE ENTC"/>
    <property type="match status" value="1"/>
</dbReference>
<evidence type="ECO:0000256" key="4">
    <source>
        <dbReference type="ARBA" id="ARBA00023235"/>
    </source>
</evidence>
<sequence length="486" mass="55256">MSEKYTGQDNIEDHHVLSRLETSDYSLFLKNVNESIGSDSIVSVTMPIEKIDPLACLELLNNKQGYHYFWEKPSDEFAIAAGKALKTFDSRGEKRFRDIENQISKIKEQALEFTTVEHSHAGIHFLGGFSFFEESTDPAWKSFGSASFVIPEWQIIRDGHLTLLTLNFKLSEFYSITELDEKIKESFCEIEEVLKLNSEPEFSTSETLYRTPGNIVSRKATSSWIKSVNKAKRLIAENQFEKIVLAREATIRLSETPEPTHIINILREQYPNCYSFLIRNAGNKTFLGCTPERLISFKKNYLLTEALAGSIQRGNTASEDAYMSKELMKSPKNAHEHNYVIRAIEQKLKPFVKKIEKGTKPVIKKLTNVQHLFTPITAWLKEDISPLDIVETLHPTPAVGGFPWDQAKPYIKELENFDRGWYAGPVGWLNSQNGGEFAVAIRSGLVEKETATFFAGCGIVEDSDAETEWQETILKLRPMLSALKYD</sequence>
<accession>A0A6M1SP04</accession>
<dbReference type="PANTHER" id="PTHR42839">
    <property type="entry name" value="ISOCHORISMATE SYNTHASE ENTC"/>
    <property type="match status" value="1"/>
</dbReference>
<evidence type="ECO:0000256" key="1">
    <source>
        <dbReference type="ARBA" id="ARBA00000799"/>
    </source>
</evidence>
<proteinExistence type="inferred from homology"/>
<dbReference type="InterPro" id="IPR005801">
    <property type="entry name" value="ADC_synthase"/>
</dbReference>
<dbReference type="Pfam" id="PF00425">
    <property type="entry name" value="Chorismate_bind"/>
    <property type="match status" value="1"/>
</dbReference>
<dbReference type="SUPFAM" id="SSF56322">
    <property type="entry name" value="ADC synthase"/>
    <property type="match status" value="1"/>
</dbReference>
<evidence type="ECO:0000256" key="5">
    <source>
        <dbReference type="ARBA" id="ARBA00041564"/>
    </source>
</evidence>
<dbReference type="EMBL" id="JAALLT010000003">
    <property type="protein sequence ID" value="NGP76809.1"/>
    <property type="molecule type" value="Genomic_DNA"/>
</dbReference>
<evidence type="ECO:0000256" key="2">
    <source>
        <dbReference type="ARBA" id="ARBA00005297"/>
    </source>
</evidence>